<evidence type="ECO:0008006" key="3">
    <source>
        <dbReference type="Google" id="ProtNLM"/>
    </source>
</evidence>
<accession>A0ABX1FTH2</accession>
<name>A0ABX1FTH2_9PSEU</name>
<comment type="caution">
    <text evidence="1">The sequence shown here is derived from an EMBL/GenBank/DDBJ whole genome shotgun (WGS) entry which is preliminary data.</text>
</comment>
<keyword evidence="2" id="KW-1185">Reference proteome</keyword>
<dbReference type="EMBL" id="VSRL01000215">
    <property type="protein sequence ID" value="NKE62037.1"/>
    <property type="molecule type" value="Genomic_DNA"/>
</dbReference>
<evidence type="ECO:0000313" key="2">
    <source>
        <dbReference type="Proteomes" id="UP001515943"/>
    </source>
</evidence>
<organism evidence="1 2">
    <name type="scientific">Lentzea indica</name>
    <dbReference type="NCBI Taxonomy" id="2604800"/>
    <lineage>
        <taxon>Bacteria</taxon>
        <taxon>Bacillati</taxon>
        <taxon>Actinomycetota</taxon>
        <taxon>Actinomycetes</taxon>
        <taxon>Pseudonocardiales</taxon>
        <taxon>Pseudonocardiaceae</taxon>
        <taxon>Lentzea</taxon>
    </lineage>
</organism>
<dbReference type="Proteomes" id="UP001515943">
    <property type="component" value="Unassembled WGS sequence"/>
</dbReference>
<sequence>MTKISESQLRREAVEIALWEMPSPEPDAATMSKLPLDTGSKDQAVGNNAVGDGSSLPDLGPLSSFGTWESVASTIVHKAETLSNFNPGSSNFDPVAWNNFLQKFSTIPFFLTYTYDNRQASISSLSLKNAVDAVSDLIQNIMTPENFDGIVTSIKKMGTLALENEGQTEKNSNQQVGVLSRHASQLYLGAVRTEVAMEYKSGKGYEQLQQSLYVYRGYGVLDFDKCIRNASTLLAWDGQDVDQWAGGTDSATLPPNQSPAWNQ</sequence>
<protein>
    <recommendedName>
        <fullName evidence="3">Virulence factor Evf domain-containing protein</fullName>
    </recommendedName>
</protein>
<evidence type="ECO:0000313" key="1">
    <source>
        <dbReference type="EMBL" id="NKE62037.1"/>
    </source>
</evidence>
<reference evidence="1 2" key="1">
    <citation type="submission" date="2019-08" db="EMBL/GenBank/DDBJ databases">
        <title>Lentzea from Indian Himalayas.</title>
        <authorList>
            <person name="Mandal S."/>
            <person name="Mallick Gupta A."/>
            <person name="Maiti P.K."/>
            <person name="Sarkar J."/>
            <person name="Mandal S."/>
        </authorList>
    </citation>
    <scope>NUCLEOTIDE SEQUENCE [LARGE SCALE GENOMIC DNA]</scope>
    <source>
        <strain evidence="1 2">PSKA42</strain>
    </source>
</reference>
<proteinExistence type="predicted"/>
<gene>
    <name evidence="1" type="ORF">FXN61_36910</name>
</gene>